<comment type="catalytic activity">
    <reaction evidence="1">
        <text>S-ubiquitinyl-[E2 ubiquitin-conjugating enzyme]-L-cysteine + [acceptor protein]-L-lysine = [E2 ubiquitin-conjugating enzyme]-L-cysteine + N(6)-ubiquitinyl-[acceptor protein]-L-lysine.</text>
        <dbReference type="EC" id="2.3.2.27"/>
    </reaction>
</comment>
<feature type="region of interest" description="Disordered" evidence="4">
    <location>
        <begin position="293"/>
        <end position="322"/>
    </location>
</feature>
<name>A0A8D2DNR2_SCIVU</name>
<dbReference type="InterPro" id="IPR058745">
    <property type="entry name" value="PWI_Topors"/>
</dbReference>
<evidence type="ECO:0000313" key="7">
    <source>
        <dbReference type="Proteomes" id="UP000694564"/>
    </source>
</evidence>
<feature type="compositionally biased region" description="Basic and acidic residues" evidence="4">
    <location>
        <begin position="72"/>
        <end position="87"/>
    </location>
</feature>
<feature type="compositionally biased region" description="Polar residues" evidence="4">
    <location>
        <begin position="39"/>
        <end position="55"/>
    </location>
</feature>
<feature type="compositionally biased region" description="Low complexity" evidence="4">
    <location>
        <begin position="514"/>
        <end position="523"/>
    </location>
</feature>
<feature type="region of interest" description="Disordered" evidence="4">
    <location>
        <begin position="21"/>
        <end position="87"/>
    </location>
</feature>
<dbReference type="GO" id="GO:0061630">
    <property type="term" value="F:ubiquitin protein ligase activity"/>
    <property type="evidence" value="ECO:0007669"/>
    <property type="project" value="UniProtKB-EC"/>
</dbReference>
<dbReference type="GO" id="GO:0000209">
    <property type="term" value="P:protein polyubiquitination"/>
    <property type="evidence" value="ECO:0007669"/>
    <property type="project" value="TreeGrafter"/>
</dbReference>
<feature type="compositionally biased region" description="Polar residues" evidence="4">
    <location>
        <begin position="622"/>
        <end position="632"/>
    </location>
</feature>
<evidence type="ECO:0000256" key="2">
    <source>
        <dbReference type="ARBA" id="ARBA00012483"/>
    </source>
</evidence>
<keyword evidence="7" id="KW-1185">Reference proteome</keyword>
<accession>A0A8D2DNR2</accession>
<evidence type="ECO:0000259" key="5">
    <source>
        <dbReference type="Pfam" id="PF26084"/>
    </source>
</evidence>
<sequence length="723" mass="83081">MFREISVDFSSDCDCPNCLEGIKSESDSNSCSKKRANGSIYSRSRKQSMSSFNNASCKQCSSTQCSSPGLESDNREDSRFLPSEKENAVEFSKKKSLSLSPEDISTKIRPLKEVTIQELLREFGDSGKLEPNSTSLGHFRDQVVMKFRRALYYSGIWVTHVRGYRFEKHFSANYFKRNPGSLHRVIPWLKRELTAVYGDYGYTVKNILVSILHHMTKYDLDSESFIHLLEPYLHQHTHHFLHEFISFVQSPYNMETYDQRAIYHCPSIATEKWVKKKPFSSAPIFPLPEDYTLPMSQHDTKQPKSTQNQWNEERPQSDLKYFPNGNYSLKHSKIPQVYHETTCKIHVGNKDKTESGNHNHIISTNNMLLDWATPKERDPGMLNGKKQTQEKKTIGIKLFPSHVQDQKNDTNACTFSTPVISNQVQPWKYNLREVRVLSLVQQTNFQKKEVEKNKYPDSSPKIFQRLPRERSLMNCKPRKRDPSWSGISDNILSPKRDGSKLSSFRKKKVRCKQSSSSVEVGSHSSRRLERRSRSNNNRSKSWCVGARNRSISRESSNLSLGRNHRTEPVTQNMCCEPSKERNIPSCKSSYERISLTQVPYVKLSSTAGKRPNCPCKDEGASPSGSHHNSSTCLEIEKHRSPSKQEMKHKTTLPRARRTRAIHRKNKCQHTHKQTPEEVSDALGDLDDIKQVSCLSECAPACRRQIQKNQKPSLLKGHESSSQE</sequence>
<evidence type="ECO:0000256" key="4">
    <source>
        <dbReference type="SAM" id="MobiDB-lite"/>
    </source>
</evidence>
<proteinExistence type="predicted"/>
<evidence type="ECO:0000313" key="6">
    <source>
        <dbReference type="Ensembl" id="ENSSVLP00005028930.1"/>
    </source>
</evidence>
<reference evidence="6" key="2">
    <citation type="submission" date="2025-09" db="UniProtKB">
        <authorList>
            <consortium name="Ensembl"/>
        </authorList>
    </citation>
    <scope>IDENTIFICATION</scope>
</reference>
<dbReference type="Pfam" id="PF26084">
    <property type="entry name" value="PWI_Topors"/>
    <property type="match status" value="1"/>
</dbReference>
<feature type="region of interest" description="Disordered" evidence="4">
    <location>
        <begin position="611"/>
        <end position="655"/>
    </location>
</feature>
<dbReference type="PANTHER" id="PTHR46077">
    <property type="entry name" value="E3 UBIQUITIN-PROTEIN LIGASE TOPORS"/>
    <property type="match status" value="1"/>
</dbReference>
<keyword evidence="3" id="KW-0808">Transferase</keyword>
<dbReference type="GO" id="GO:0006513">
    <property type="term" value="P:protein monoubiquitination"/>
    <property type="evidence" value="ECO:0007669"/>
    <property type="project" value="TreeGrafter"/>
</dbReference>
<feature type="compositionally biased region" description="Low complexity" evidence="4">
    <location>
        <begin position="56"/>
        <end position="67"/>
    </location>
</feature>
<evidence type="ECO:0000256" key="3">
    <source>
        <dbReference type="ARBA" id="ARBA00022679"/>
    </source>
</evidence>
<dbReference type="Ensembl" id="ENSSVLT00005032151.1">
    <property type="protein sequence ID" value="ENSSVLP00005028930.1"/>
    <property type="gene ID" value="ENSSVLG00005022873.1"/>
</dbReference>
<protein>
    <recommendedName>
        <fullName evidence="2">RING-type E3 ubiquitin transferase</fullName>
        <ecNumber evidence="2">2.3.2.27</ecNumber>
    </recommendedName>
</protein>
<dbReference type="EC" id="2.3.2.27" evidence="2"/>
<dbReference type="Proteomes" id="UP000694564">
    <property type="component" value="Chromosome 15"/>
</dbReference>
<feature type="domain" description="Topors PWI-like" evidence="5">
    <location>
        <begin position="177"/>
        <end position="250"/>
    </location>
</feature>
<dbReference type="AlphaFoldDB" id="A0A8D2DNR2"/>
<evidence type="ECO:0000256" key="1">
    <source>
        <dbReference type="ARBA" id="ARBA00000900"/>
    </source>
</evidence>
<dbReference type="OrthoDB" id="21204at2759"/>
<dbReference type="PANTHER" id="PTHR46077:SF3">
    <property type="entry name" value="TOPOISOMERASE I BINDING, ARGININE_SERINE-RICH LIKE"/>
    <property type="match status" value="1"/>
</dbReference>
<feature type="region of interest" description="Disordered" evidence="4">
    <location>
        <begin position="448"/>
        <end position="546"/>
    </location>
</feature>
<reference evidence="6" key="1">
    <citation type="submission" date="2025-08" db="UniProtKB">
        <authorList>
            <consortium name="Ensembl"/>
        </authorList>
    </citation>
    <scope>IDENTIFICATION</scope>
</reference>
<feature type="compositionally biased region" description="Basic and acidic residues" evidence="4">
    <location>
        <begin position="634"/>
        <end position="648"/>
    </location>
</feature>
<dbReference type="GeneTree" id="ENSGT00530000064170"/>
<organism evidence="6 7">
    <name type="scientific">Sciurus vulgaris</name>
    <name type="common">Eurasian red squirrel</name>
    <dbReference type="NCBI Taxonomy" id="55149"/>
    <lineage>
        <taxon>Eukaryota</taxon>
        <taxon>Metazoa</taxon>
        <taxon>Chordata</taxon>
        <taxon>Craniata</taxon>
        <taxon>Vertebrata</taxon>
        <taxon>Euteleostomi</taxon>
        <taxon>Mammalia</taxon>
        <taxon>Eutheria</taxon>
        <taxon>Euarchontoglires</taxon>
        <taxon>Glires</taxon>
        <taxon>Rodentia</taxon>
        <taxon>Sciuromorpha</taxon>
        <taxon>Sciuridae</taxon>
        <taxon>Sciurinae</taxon>
        <taxon>Sciurini</taxon>
        <taxon>Sciurus</taxon>
    </lineage>
</organism>